<dbReference type="RefSeq" id="WP_244743766.1">
    <property type="nucleotide sequence ID" value="NZ_CP095071.1"/>
</dbReference>
<dbReference type="NCBIfam" id="NF033819">
    <property type="entry name" value="IS66_TnpB"/>
    <property type="match status" value="1"/>
</dbReference>
<accession>A0ABY4GL26</accession>
<dbReference type="InterPro" id="IPR008878">
    <property type="entry name" value="Transposase_IS66_Orf2"/>
</dbReference>
<proteinExistence type="predicted"/>
<evidence type="ECO:0000313" key="1">
    <source>
        <dbReference type="EMBL" id="UOQ85075.1"/>
    </source>
</evidence>
<protein>
    <submittedName>
        <fullName evidence="1">IS66 family insertion sequence element accessory protein TnpB</fullName>
    </submittedName>
</protein>
<sequence length="116" mass="13776">MIVNVEDAKRCYIVCGKTDMRYGIDSLAYTVQSQFDLDPFQDALFFFCGNKQDRFKALYWDGEGFWLLYKRFENGQLKWPRTIREARSLTAQQVDWLLRGFAIDPPIKEASHRVFY</sequence>
<dbReference type="EMBL" id="CP095071">
    <property type="protein sequence ID" value="UOQ85075.1"/>
    <property type="molecule type" value="Genomic_DNA"/>
</dbReference>
<reference evidence="1 2" key="1">
    <citation type="submission" date="2022-04" db="EMBL/GenBank/DDBJ databases">
        <title>Gracilibacillus sp. isolated from saltern.</title>
        <authorList>
            <person name="Won M."/>
            <person name="Lee C.-M."/>
            <person name="Woen H.-Y."/>
            <person name="Kwon S.-W."/>
        </authorList>
    </citation>
    <scope>NUCLEOTIDE SEQUENCE [LARGE SCALE GENOMIC DNA]</scope>
    <source>
        <strain evidence="1 2">SSPM10-3</strain>
    </source>
</reference>
<gene>
    <name evidence="1" type="primary">tnpB</name>
    <name evidence="1" type="ORF">MUN87_20920</name>
</gene>
<dbReference type="Proteomes" id="UP000831537">
    <property type="component" value="Chromosome"/>
</dbReference>
<organism evidence="1 2">
    <name type="scientific">Gracilibacillus salinarum</name>
    <dbReference type="NCBI Taxonomy" id="2932255"/>
    <lineage>
        <taxon>Bacteria</taxon>
        <taxon>Bacillati</taxon>
        <taxon>Bacillota</taxon>
        <taxon>Bacilli</taxon>
        <taxon>Bacillales</taxon>
        <taxon>Bacillaceae</taxon>
        <taxon>Gracilibacillus</taxon>
    </lineage>
</organism>
<dbReference type="Pfam" id="PF05717">
    <property type="entry name" value="TnpB_IS66"/>
    <property type="match status" value="1"/>
</dbReference>
<keyword evidence="2" id="KW-1185">Reference proteome</keyword>
<dbReference type="PANTHER" id="PTHR36455:SF1">
    <property type="entry name" value="BLR8292 PROTEIN"/>
    <property type="match status" value="1"/>
</dbReference>
<name>A0ABY4GL26_9BACI</name>
<evidence type="ECO:0000313" key="2">
    <source>
        <dbReference type="Proteomes" id="UP000831537"/>
    </source>
</evidence>
<dbReference type="PANTHER" id="PTHR36455">
    <property type="match status" value="1"/>
</dbReference>